<sequence>MTKKRRDFTNVQIIDLNETKGSLTEKIGLLSNTLTNNGVRTEHFHLKPIYGKGSITRFQAQEIIIIMSEYQLFDDLCYRLLPETDILQISFLLKGEKIISKAGESEIFYENRESYFANIKDLNGYVRILGGKFFKEIKIRLPISFFLDHGFVNDQILKKLGDSKLILPITDELYSILMHLERKDISGTANKIYLKAKVLELMAIQMENYKHVERNPIRTNDDKVLKKLYSVKQTIKSNLHENFSLKQLSNKVGLNGNSLNKEFIRVFGYTINEFATIEKMNKAKYLLENTQKMVYQIAEEVGYKNATHFTAAFKRKFKMTPNTYRKEL</sequence>
<protein>
    <submittedName>
        <fullName evidence="1">Helix-turn-helix domain-containing protein</fullName>
    </submittedName>
</protein>
<dbReference type="Proteomes" id="UP001595191">
    <property type="component" value="Unassembled WGS sequence"/>
</dbReference>
<gene>
    <name evidence="1" type="ORF">ACEZ3G_01515</name>
</gene>
<reference evidence="1" key="1">
    <citation type="submission" date="2024-09" db="EMBL/GenBank/DDBJ databases">
        <authorList>
            <person name="Liu J."/>
        </authorList>
    </citation>
    <scope>NUCLEOTIDE SEQUENCE</scope>
    <source>
        <strain evidence="1">NBU2967</strain>
    </source>
</reference>
<comment type="caution">
    <text evidence="1">The sequence shown here is derived from an EMBL/GenBank/DDBJ whole genome shotgun (WGS) entry which is preliminary data.</text>
</comment>
<keyword evidence="2" id="KW-1185">Reference proteome</keyword>
<evidence type="ECO:0000313" key="2">
    <source>
        <dbReference type="Proteomes" id="UP001595191"/>
    </source>
</evidence>
<evidence type="ECO:0000313" key="1">
    <source>
        <dbReference type="EMBL" id="MFH6602137.1"/>
    </source>
</evidence>
<proteinExistence type="predicted"/>
<dbReference type="EMBL" id="JBHFPV010000001">
    <property type="protein sequence ID" value="MFH6602137.1"/>
    <property type="molecule type" value="Genomic_DNA"/>
</dbReference>
<accession>A0ACC7LFD0</accession>
<organism evidence="1 2">
    <name type="scientific">Meishania litoralis</name>
    <dbReference type="NCBI Taxonomy" id="3434685"/>
    <lineage>
        <taxon>Bacteria</taxon>
        <taxon>Pseudomonadati</taxon>
        <taxon>Bacteroidota</taxon>
        <taxon>Flavobacteriia</taxon>
        <taxon>Flavobacteriales</taxon>
        <taxon>Flavobacteriaceae</taxon>
        <taxon>Meishania</taxon>
    </lineage>
</organism>
<name>A0ACC7LFD0_9FLAO</name>